<name>A0AB34D3E3_BACCE</name>
<dbReference type="GO" id="GO:0004106">
    <property type="term" value="F:chorismate mutase activity"/>
    <property type="evidence" value="ECO:0007669"/>
    <property type="project" value="InterPro"/>
</dbReference>
<dbReference type="SUPFAM" id="SSF48600">
    <property type="entry name" value="Chorismate mutase II"/>
    <property type="match status" value="1"/>
</dbReference>
<evidence type="ECO:0000313" key="3">
    <source>
        <dbReference type="Proteomes" id="UP000477920"/>
    </source>
</evidence>
<dbReference type="AlphaFoldDB" id="A0AB34D3E3"/>
<organism evidence="2 3">
    <name type="scientific">Bacillus cereus</name>
    <dbReference type="NCBI Taxonomy" id="1396"/>
    <lineage>
        <taxon>Bacteria</taxon>
        <taxon>Bacillati</taxon>
        <taxon>Bacillota</taxon>
        <taxon>Bacilli</taxon>
        <taxon>Bacillales</taxon>
        <taxon>Bacillaceae</taxon>
        <taxon>Bacillus</taxon>
        <taxon>Bacillus cereus group</taxon>
    </lineage>
</organism>
<dbReference type="InterPro" id="IPR002701">
    <property type="entry name" value="CM_II_prokaryot"/>
</dbReference>
<sequence length="93" mass="10967">MDNLNTFRKEILELDKQILQLLSERGTFVQKIGIEKQKLNLKIYNSKREKDLIVQLKSSNKGPYNSMMIECIFKTIFKVSKELQVKDNLPKHL</sequence>
<dbReference type="GO" id="GO:0046417">
    <property type="term" value="P:chorismate metabolic process"/>
    <property type="evidence" value="ECO:0007669"/>
    <property type="project" value="InterPro"/>
</dbReference>
<proteinExistence type="predicted"/>
<evidence type="ECO:0000259" key="1">
    <source>
        <dbReference type="PROSITE" id="PS51168"/>
    </source>
</evidence>
<reference evidence="2 3" key="1">
    <citation type="submission" date="2019-10" db="EMBL/GenBank/DDBJ databases">
        <title>Bacillus from the desert of Cuatro Cinegas, Coahuila.</title>
        <authorList>
            <person name="Olmedo-Alvarez G."/>
            <person name="Saldana S."/>
            <person name="Barcelo D."/>
        </authorList>
    </citation>
    <scope>NUCLEOTIDE SEQUENCE [LARGE SCALE GENOMIC DNA]</scope>
    <source>
        <strain evidence="2 3">CH101a_3T</strain>
    </source>
</reference>
<protein>
    <submittedName>
        <fullName evidence="2">Chorismate mutase</fullName>
    </submittedName>
</protein>
<dbReference type="Gene3D" id="1.20.59.10">
    <property type="entry name" value="Chorismate mutase"/>
    <property type="match status" value="1"/>
</dbReference>
<dbReference type="EMBL" id="WBPB01000068">
    <property type="protein sequence ID" value="KAB2492577.1"/>
    <property type="molecule type" value="Genomic_DNA"/>
</dbReference>
<dbReference type="InterPro" id="IPR036979">
    <property type="entry name" value="CM_dom_sf"/>
</dbReference>
<dbReference type="PROSITE" id="PS51168">
    <property type="entry name" value="CHORISMATE_MUT_2"/>
    <property type="match status" value="1"/>
</dbReference>
<evidence type="ECO:0000313" key="2">
    <source>
        <dbReference type="EMBL" id="KAB2492577.1"/>
    </source>
</evidence>
<dbReference type="InterPro" id="IPR036263">
    <property type="entry name" value="Chorismate_II_sf"/>
</dbReference>
<dbReference type="RefSeq" id="WP_151640027.1">
    <property type="nucleotide sequence ID" value="NZ_WBPB01000068.1"/>
</dbReference>
<dbReference type="SMART" id="SM00830">
    <property type="entry name" value="CM_2"/>
    <property type="match status" value="1"/>
</dbReference>
<feature type="domain" description="Chorismate mutase" evidence="1">
    <location>
        <begin position="1"/>
        <end position="88"/>
    </location>
</feature>
<dbReference type="Proteomes" id="UP000477920">
    <property type="component" value="Unassembled WGS sequence"/>
</dbReference>
<comment type="caution">
    <text evidence="2">The sequence shown here is derived from an EMBL/GenBank/DDBJ whole genome shotgun (WGS) entry which is preliminary data.</text>
</comment>
<gene>
    <name evidence="2" type="ORF">F8158_23035</name>
</gene>
<accession>A0AB34D3E3</accession>
<dbReference type="Pfam" id="PF01817">
    <property type="entry name" value="CM_2"/>
    <property type="match status" value="1"/>
</dbReference>